<dbReference type="InterPro" id="IPR000253">
    <property type="entry name" value="FHA_dom"/>
</dbReference>
<dbReference type="SMART" id="SM00382">
    <property type="entry name" value="AAA"/>
    <property type="match status" value="1"/>
</dbReference>
<dbReference type="SMART" id="SM00240">
    <property type="entry name" value="FHA"/>
    <property type="match status" value="2"/>
</dbReference>
<keyword evidence="6 8" id="KW-1133">Transmembrane helix</keyword>
<dbReference type="GO" id="GO:0016020">
    <property type="term" value="C:membrane"/>
    <property type="evidence" value="ECO:0007669"/>
    <property type="project" value="UniProtKB-SubCell"/>
</dbReference>
<dbReference type="Proteomes" id="UP000596092">
    <property type="component" value="Chromosome"/>
</dbReference>
<dbReference type="PANTHER" id="PTHR48041:SF139">
    <property type="entry name" value="PROTEIN SCARLET"/>
    <property type="match status" value="1"/>
</dbReference>
<dbReference type="SUPFAM" id="SSF52540">
    <property type="entry name" value="P-loop containing nucleoside triphosphate hydrolases"/>
    <property type="match status" value="1"/>
</dbReference>
<keyword evidence="4" id="KW-0547">Nucleotide-binding</keyword>
<evidence type="ECO:0000313" key="11">
    <source>
        <dbReference type="EMBL" id="QQG65122.1"/>
    </source>
</evidence>
<dbReference type="Pfam" id="PF00498">
    <property type="entry name" value="FHA"/>
    <property type="match status" value="2"/>
</dbReference>
<sequence length="879" mass="96979">MPMQSEQPAPIITDDAYLVALYTGLAHREYRVGSQGVTIGRDGHICTIVVVDKTVSRCHARIVSDGTDRYRLFDLDSTNGVFVNGDKLAGSRILKDGDLIGFGSPAVSHLRFQRHSSREPRLFTLPMQTKWSIGRSRDCDLSLPFEPAVSSRHAELVNHNGVLHLTDNRSLNGTWVNGKPIEHCILTGTETVIIGATRFQLKLTINGSLQVHQRDYGQAVHLEAVCLSRSIQLAGVQRTLLDSITLSIAPGEFVGILGPSGAGKTTLLTTLAGAVRPDQGQVLIDETPLDATGAMFRNTIGYVPQDDILHPELTVETSFNYIARLRLSPDLTASRRADIVDSTIETLGLSQIRQTPIHRLSGGQRKRVSIGAELLVRPSLLFLDEPTSGLDPSTEERLMQYFRAITHNGTTVIITTHVLYNLRLLDKVAFLSQGKLVFFGTPAEALIFFGTERQPLRQPTRIFDLLTGEDHLPDTTEVLHHGDQEHIALYYANRYTTSALSQEHIGQHLSSAARKIYTALAEPARPPSKDRRPGQLLHTVARSLSKQIKWISLVESCRSWHVLSRRHLHIRSHSMRRLLLFLLVPVVLALATLSQPFKGVASDETVHTRRTTLQESVSRGGPPVEIVLKQLLSPSGTHDPRSAAELLYSLRYEGVANLPVPMSTLLMMVMTAVFSGTLLSCLEISTEQSIYRRERLSFLRIVPYLSAKLPFCMLMTGLQCLVYVSLCWLQPALPLAALPLVLGVMIATAWCSVSIGLVLSAVDSSGGRFSIMLAVAVVLPQLLLSGGLGPDYYGQMSSSHQWIADLLPARWGLEMMCTALFGAFQGEGVDWIPPFVREVIGFDFGVAVYYSGAVRLLVLSVLWLFLCAGFLHFRDYHSC</sequence>
<dbReference type="InterPro" id="IPR027417">
    <property type="entry name" value="P-loop_NTPase"/>
</dbReference>
<keyword evidence="2" id="KW-0813">Transport</keyword>
<dbReference type="Gene3D" id="3.40.50.300">
    <property type="entry name" value="P-loop containing nucleotide triphosphate hydrolases"/>
    <property type="match status" value="1"/>
</dbReference>
<dbReference type="InterPro" id="IPR013525">
    <property type="entry name" value="ABC2_TM"/>
</dbReference>
<evidence type="ECO:0000256" key="6">
    <source>
        <dbReference type="ARBA" id="ARBA00022989"/>
    </source>
</evidence>
<dbReference type="EMBL" id="CP054140">
    <property type="protein sequence ID" value="QQG65122.1"/>
    <property type="molecule type" value="Genomic_DNA"/>
</dbReference>
<feature type="domain" description="FHA" evidence="9">
    <location>
        <begin position="37"/>
        <end position="88"/>
    </location>
</feature>
<keyword evidence="5 11" id="KW-0067">ATP-binding</keyword>
<dbReference type="PROSITE" id="PS50006">
    <property type="entry name" value="FHA_DOMAIN"/>
    <property type="match status" value="2"/>
</dbReference>
<feature type="transmembrane region" description="Helical" evidence="8">
    <location>
        <begin position="771"/>
        <end position="789"/>
    </location>
</feature>
<accession>A0A7T6AQ23</accession>
<keyword evidence="7 8" id="KW-0472">Membrane</keyword>
<feature type="transmembrane region" description="Helical" evidence="8">
    <location>
        <begin position="853"/>
        <end position="873"/>
    </location>
</feature>
<dbReference type="InterPro" id="IPR003439">
    <property type="entry name" value="ABC_transporter-like_ATP-bd"/>
</dbReference>
<gene>
    <name evidence="11" type="ORF">HP555_04185</name>
</gene>
<evidence type="ECO:0000259" key="10">
    <source>
        <dbReference type="PROSITE" id="PS50893"/>
    </source>
</evidence>
<evidence type="ECO:0000256" key="2">
    <source>
        <dbReference type="ARBA" id="ARBA00022448"/>
    </source>
</evidence>
<name>A0A7T6AQ23_9BACT</name>
<dbReference type="GO" id="GO:0005524">
    <property type="term" value="F:ATP binding"/>
    <property type="evidence" value="ECO:0007669"/>
    <property type="project" value="UniProtKB-KW"/>
</dbReference>
<reference evidence="11 12" key="1">
    <citation type="submission" date="2020-05" db="EMBL/GenBank/DDBJ databases">
        <title>Complete genome of Desulfobulbus oligotrophicus.</title>
        <authorList>
            <person name="Podar M."/>
        </authorList>
    </citation>
    <scope>NUCLEOTIDE SEQUENCE [LARGE SCALE GENOMIC DNA]</scope>
    <source>
        <strain evidence="11 12">Prop6</strain>
    </source>
</reference>
<dbReference type="InterPro" id="IPR003593">
    <property type="entry name" value="AAA+_ATPase"/>
</dbReference>
<evidence type="ECO:0000256" key="1">
    <source>
        <dbReference type="ARBA" id="ARBA00004141"/>
    </source>
</evidence>
<dbReference type="InterPro" id="IPR008984">
    <property type="entry name" value="SMAD_FHA_dom_sf"/>
</dbReference>
<dbReference type="Pfam" id="PF01061">
    <property type="entry name" value="ABC2_membrane"/>
    <property type="match status" value="1"/>
</dbReference>
<evidence type="ECO:0000256" key="3">
    <source>
        <dbReference type="ARBA" id="ARBA00022692"/>
    </source>
</evidence>
<feature type="domain" description="FHA" evidence="9">
    <location>
        <begin position="131"/>
        <end position="181"/>
    </location>
</feature>
<feature type="domain" description="ABC transporter" evidence="10">
    <location>
        <begin position="220"/>
        <end position="458"/>
    </location>
</feature>
<dbReference type="Pfam" id="PF00005">
    <property type="entry name" value="ABC_tran"/>
    <property type="match status" value="1"/>
</dbReference>
<dbReference type="InterPro" id="IPR050352">
    <property type="entry name" value="ABCG_transporters"/>
</dbReference>
<dbReference type="GO" id="GO:0140359">
    <property type="term" value="F:ABC-type transporter activity"/>
    <property type="evidence" value="ECO:0007669"/>
    <property type="project" value="InterPro"/>
</dbReference>
<feature type="transmembrane region" description="Helical" evidence="8">
    <location>
        <begin position="732"/>
        <end position="759"/>
    </location>
</feature>
<protein>
    <submittedName>
        <fullName evidence="11">ATP-binding cassette domain-containing protein</fullName>
    </submittedName>
</protein>
<dbReference type="PANTHER" id="PTHR48041">
    <property type="entry name" value="ABC TRANSPORTER G FAMILY MEMBER 28"/>
    <property type="match status" value="1"/>
</dbReference>
<keyword evidence="12" id="KW-1185">Reference proteome</keyword>
<feature type="transmembrane region" description="Helical" evidence="8">
    <location>
        <begin position="705"/>
        <end position="726"/>
    </location>
</feature>
<dbReference type="PROSITE" id="PS00211">
    <property type="entry name" value="ABC_TRANSPORTER_1"/>
    <property type="match status" value="1"/>
</dbReference>
<feature type="transmembrane region" description="Helical" evidence="8">
    <location>
        <begin position="578"/>
        <end position="597"/>
    </location>
</feature>
<evidence type="ECO:0000256" key="5">
    <source>
        <dbReference type="ARBA" id="ARBA00022840"/>
    </source>
</evidence>
<evidence type="ECO:0000256" key="8">
    <source>
        <dbReference type="SAM" id="Phobius"/>
    </source>
</evidence>
<dbReference type="KEGG" id="dog:HP555_04185"/>
<dbReference type="RefSeq" id="WP_199263939.1">
    <property type="nucleotide sequence ID" value="NZ_CP054140.1"/>
</dbReference>
<evidence type="ECO:0000259" key="9">
    <source>
        <dbReference type="PROSITE" id="PS50006"/>
    </source>
</evidence>
<organism evidence="11 12">
    <name type="scientific">Desulfobulbus oligotrophicus</name>
    <dbReference type="NCBI Taxonomy" id="1909699"/>
    <lineage>
        <taxon>Bacteria</taxon>
        <taxon>Pseudomonadati</taxon>
        <taxon>Thermodesulfobacteriota</taxon>
        <taxon>Desulfobulbia</taxon>
        <taxon>Desulfobulbales</taxon>
        <taxon>Desulfobulbaceae</taxon>
        <taxon>Desulfobulbus</taxon>
    </lineage>
</organism>
<dbReference type="SUPFAM" id="SSF49879">
    <property type="entry name" value="SMAD/FHA domain"/>
    <property type="match status" value="2"/>
</dbReference>
<dbReference type="CDD" id="cd00060">
    <property type="entry name" value="FHA"/>
    <property type="match status" value="2"/>
</dbReference>
<evidence type="ECO:0000256" key="7">
    <source>
        <dbReference type="ARBA" id="ARBA00023136"/>
    </source>
</evidence>
<feature type="transmembrane region" description="Helical" evidence="8">
    <location>
        <begin position="665"/>
        <end position="684"/>
    </location>
</feature>
<dbReference type="GO" id="GO:0016887">
    <property type="term" value="F:ATP hydrolysis activity"/>
    <property type="evidence" value="ECO:0007669"/>
    <property type="project" value="InterPro"/>
</dbReference>
<dbReference type="InterPro" id="IPR017871">
    <property type="entry name" value="ABC_transporter-like_CS"/>
</dbReference>
<proteinExistence type="predicted"/>
<evidence type="ECO:0000256" key="4">
    <source>
        <dbReference type="ARBA" id="ARBA00022741"/>
    </source>
</evidence>
<evidence type="ECO:0000313" key="12">
    <source>
        <dbReference type="Proteomes" id="UP000596092"/>
    </source>
</evidence>
<keyword evidence="3 8" id="KW-0812">Transmembrane</keyword>
<comment type="subcellular location">
    <subcellularLocation>
        <location evidence="1">Membrane</location>
        <topology evidence="1">Multi-pass membrane protein</topology>
    </subcellularLocation>
</comment>
<dbReference type="Gene3D" id="2.60.200.20">
    <property type="match status" value="2"/>
</dbReference>
<dbReference type="PROSITE" id="PS50893">
    <property type="entry name" value="ABC_TRANSPORTER_2"/>
    <property type="match status" value="1"/>
</dbReference>
<dbReference type="AlphaFoldDB" id="A0A7T6AQ23"/>